<name>A0A3B1JRY4_ASTMX</name>
<dbReference type="InterPro" id="IPR000961">
    <property type="entry name" value="AGC-kinase_C"/>
</dbReference>
<dbReference type="STRING" id="7994.ENSAMXP00000044109"/>
<evidence type="ECO:0000256" key="6">
    <source>
        <dbReference type="ARBA" id="ARBA00022741"/>
    </source>
</evidence>
<evidence type="ECO:0000313" key="20">
    <source>
        <dbReference type="Proteomes" id="UP000018467"/>
    </source>
</evidence>
<reference evidence="20" key="2">
    <citation type="journal article" date="2014" name="Nat. Commun.">
        <title>The cavefish genome reveals candidate genes for eye loss.</title>
        <authorList>
            <person name="McGaugh S.E."/>
            <person name="Gross J.B."/>
            <person name="Aken B."/>
            <person name="Blin M."/>
            <person name="Borowsky R."/>
            <person name="Chalopin D."/>
            <person name="Hinaux H."/>
            <person name="Jeffery W.R."/>
            <person name="Keene A."/>
            <person name="Ma L."/>
            <person name="Minx P."/>
            <person name="Murphy D."/>
            <person name="O'Quin K.E."/>
            <person name="Retaux S."/>
            <person name="Rohner N."/>
            <person name="Searle S.M."/>
            <person name="Stahl B.A."/>
            <person name="Tabin C."/>
            <person name="Volff J.N."/>
            <person name="Yoshizawa M."/>
            <person name="Warren W.C."/>
        </authorList>
    </citation>
    <scope>NUCLEOTIDE SEQUENCE [LARGE SCALE GENOMIC DNA]</scope>
    <source>
        <strain evidence="20">female</strain>
    </source>
</reference>
<dbReference type="SUPFAM" id="SSF51206">
    <property type="entry name" value="cAMP-binding domain-like"/>
    <property type="match status" value="2"/>
</dbReference>
<keyword evidence="7" id="KW-0418">Kinase</keyword>
<dbReference type="InterPro" id="IPR035014">
    <property type="entry name" value="STKc_cGK"/>
</dbReference>
<evidence type="ECO:0000256" key="2">
    <source>
        <dbReference type="ARBA" id="ARBA00012428"/>
    </source>
</evidence>
<dbReference type="PROSITE" id="PS00107">
    <property type="entry name" value="PROTEIN_KINASE_ATP"/>
    <property type="match status" value="1"/>
</dbReference>
<dbReference type="PROSITE" id="PS51285">
    <property type="entry name" value="AGC_KINASE_CTER"/>
    <property type="match status" value="1"/>
</dbReference>
<evidence type="ECO:0000259" key="18">
    <source>
        <dbReference type="PROSITE" id="PS51285"/>
    </source>
</evidence>
<proteinExistence type="inferred from homology"/>
<dbReference type="Pfam" id="PF00027">
    <property type="entry name" value="cNMP_binding"/>
    <property type="match status" value="2"/>
</dbReference>
<reference evidence="19" key="3">
    <citation type="submission" date="2025-08" db="UniProtKB">
        <authorList>
            <consortium name="Ensembl"/>
        </authorList>
    </citation>
    <scope>IDENTIFICATION</scope>
</reference>
<keyword evidence="20" id="KW-1185">Reference proteome</keyword>
<evidence type="ECO:0000256" key="15">
    <source>
        <dbReference type="SAM" id="MobiDB-lite"/>
    </source>
</evidence>
<keyword evidence="4" id="KW-0140">cGMP</keyword>
<dbReference type="Gene3D" id="1.10.510.10">
    <property type="entry name" value="Transferase(Phosphotransferase) domain 1"/>
    <property type="match status" value="1"/>
</dbReference>
<evidence type="ECO:0000256" key="12">
    <source>
        <dbReference type="PIRSR" id="PIRSR000559-1"/>
    </source>
</evidence>
<comment type="similarity">
    <text evidence="1">Belongs to the protein kinase superfamily. AGC Ser/Thr protein kinase family. cGMP subfamily.</text>
</comment>
<evidence type="ECO:0000256" key="11">
    <source>
        <dbReference type="ARBA" id="ARBA00047462"/>
    </source>
</evidence>
<dbReference type="GeneTree" id="ENSGT00940000154704"/>
<dbReference type="CDD" id="cd00038">
    <property type="entry name" value="CAP_ED"/>
    <property type="match status" value="2"/>
</dbReference>
<feature type="region of interest" description="Disordered" evidence="15">
    <location>
        <begin position="1"/>
        <end position="21"/>
    </location>
</feature>
<organism evidence="19 20">
    <name type="scientific">Astyanax mexicanus</name>
    <name type="common">Blind cave fish</name>
    <name type="synonym">Astyanax fasciatus mexicanus</name>
    <dbReference type="NCBI Taxonomy" id="7994"/>
    <lineage>
        <taxon>Eukaryota</taxon>
        <taxon>Metazoa</taxon>
        <taxon>Chordata</taxon>
        <taxon>Craniata</taxon>
        <taxon>Vertebrata</taxon>
        <taxon>Euteleostomi</taxon>
        <taxon>Actinopterygii</taxon>
        <taxon>Neopterygii</taxon>
        <taxon>Teleostei</taxon>
        <taxon>Ostariophysi</taxon>
        <taxon>Characiformes</taxon>
        <taxon>Characoidei</taxon>
        <taxon>Acestrorhamphidae</taxon>
        <taxon>Acestrorhamphinae</taxon>
        <taxon>Astyanax</taxon>
    </lineage>
</organism>
<evidence type="ECO:0000256" key="13">
    <source>
        <dbReference type="PIRSR" id="PIRSR000559-2"/>
    </source>
</evidence>
<feature type="binding site" evidence="13 14">
    <location>
        <position position="320"/>
    </location>
    <ligand>
        <name>ATP</name>
        <dbReference type="ChEBI" id="CHEBI:30616"/>
    </ligand>
</feature>
<dbReference type="Gene3D" id="3.30.200.20">
    <property type="entry name" value="Phosphorylase Kinase, domain 1"/>
    <property type="match status" value="1"/>
</dbReference>
<feature type="active site" description="Proton acceptor" evidence="12">
    <location>
        <position position="414"/>
    </location>
</feature>
<dbReference type="InParanoid" id="A0A3B1JRY4"/>
<evidence type="ECO:0000313" key="19">
    <source>
        <dbReference type="Ensembl" id="ENSAMXP00000044109.1"/>
    </source>
</evidence>
<reference evidence="19" key="4">
    <citation type="submission" date="2025-09" db="UniProtKB">
        <authorList>
            <consortium name="Ensembl"/>
        </authorList>
    </citation>
    <scope>IDENTIFICATION</scope>
</reference>
<comment type="catalytic activity">
    <reaction evidence="11">
        <text>L-seryl-[protein] + ATP = O-phospho-L-seryl-[protein] + ADP + H(+)</text>
        <dbReference type="Rhea" id="RHEA:17989"/>
        <dbReference type="Rhea" id="RHEA-COMP:9863"/>
        <dbReference type="Rhea" id="RHEA-COMP:11604"/>
        <dbReference type="ChEBI" id="CHEBI:15378"/>
        <dbReference type="ChEBI" id="CHEBI:29999"/>
        <dbReference type="ChEBI" id="CHEBI:30616"/>
        <dbReference type="ChEBI" id="CHEBI:83421"/>
        <dbReference type="ChEBI" id="CHEBI:456216"/>
        <dbReference type="EC" id="2.7.11.12"/>
    </reaction>
</comment>
<dbReference type="InterPro" id="IPR018490">
    <property type="entry name" value="cNMP-bd_dom_sf"/>
</dbReference>
<feature type="compositionally biased region" description="Acidic residues" evidence="15">
    <location>
        <begin position="590"/>
        <end position="600"/>
    </location>
</feature>
<evidence type="ECO:0000256" key="3">
    <source>
        <dbReference type="ARBA" id="ARBA00022527"/>
    </source>
</evidence>
<dbReference type="InterPro" id="IPR002374">
    <property type="entry name" value="cGMP_dep_kinase"/>
</dbReference>
<sequence>MSVDPKLLLQSPPMSHSKSQESQRAIEAALMENEWLRFVGRKQILMLVDCAFLTTAGQGARVIQEGDEVSHAFVVEEGKLEVSRAGQKLHTIEGGTLFGELALLYNHTCTSTVTALTSSKLWVIERQTFQRIMQRSSLLGITQNLDVLRSVPLFCAFPEDILIKISDALEEFHYSEGDYIIRHGCPGDVLFIISRGQVRVLERRSISEETVCVSILSRGDFFGERSLKGEVVRSLSVVAAGDVTCLVIDRESLKRFIGALEDTRENGTNEPKSKTEEGVDELCDVSSSDVQVLCNVGEGRYGITQLVHLKNDGSRVFALKILRKHAVVSPGHRERILQEKQIMMDIHCPFIVRLYQTFKNSKSLYMLMEACLGGDLWTLLKERGPFDEHAVQFYTACVLEALNFLHSRGVVHRDLKPENVLLDQKGYAKLTGFASAKKLGSLQRAWSFCGSVGHQAPEVILHKGHSIPVDFWALGVFVYELLSGSSPFSGPDQLRVYAAVLKGIDAVEFPSTISKPATDFIERLCRENPSERLGQKNGVKDIRTHKWLEGFDWLALREGSHPPPIVPNVHSLLDRGADSTSCENHTDLSPVDDSDWDKDF</sequence>
<dbReference type="CDD" id="cd05572">
    <property type="entry name" value="STKc_cGK"/>
    <property type="match status" value="1"/>
</dbReference>
<evidence type="ECO:0000259" key="17">
    <source>
        <dbReference type="PROSITE" id="PS50042"/>
    </source>
</evidence>
<feature type="compositionally biased region" description="Polar residues" evidence="15">
    <location>
        <begin position="12"/>
        <end position="21"/>
    </location>
</feature>
<dbReference type="PRINTS" id="PR00104">
    <property type="entry name" value="CGMPKINASE"/>
</dbReference>
<evidence type="ECO:0000259" key="16">
    <source>
        <dbReference type="PROSITE" id="PS50011"/>
    </source>
</evidence>
<dbReference type="Pfam" id="PF00069">
    <property type="entry name" value="Pkinase"/>
    <property type="match status" value="1"/>
</dbReference>
<dbReference type="PANTHER" id="PTHR24353:SF68">
    <property type="match status" value="1"/>
</dbReference>
<dbReference type="InterPro" id="IPR011009">
    <property type="entry name" value="Kinase-like_dom_sf"/>
</dbReference>
<feature type="domain" description="Protein kinase" evidence="16">
    <location>
        <begin position="290"/>
        <end position="548"/>
    </location>
</feature>
<evidence type="ECO:0000256" key="8">
    <source>
        <dbReference type="ARBA" id="ARBA00022840"/>
    </source>
</evidence>
<feature type="domain" description="AGC-kinase C-terminal" evidence="18">
    <location>
        <begin position="549"/>
        <end position="600"/>
    </location>
</feature>
<dbReference type="SMART" id="SM00220">
    <property type="entry name" value="S_TKc"/>
    <property type="match status" value="1"/>
</dbReference>
<protein>
    <recommendedName>
        <fullName evidence="2">cGMP-dependent protein kinase</fullName>
        <ecNumber evidence="2">2.7.11.12</ecNumber>
    </recommendedName>
</protein>
<dbReference type="SMART" id="SM00100">
    <property type="entry name" value="cNMP"/>
    <property type="match status" value="2"/>
</dbReference>
<feature type="domain" description="Cyclic nucleotide-binding" evidence="17">
    <location>
        <begin position="35"/>
        <end position="150"/>
    </location>
</feature>
<accession>A0A3B1JRY4</accession>
<evidence type="ECO:0000256" key="9">
    <source>
        <dbReference type="ARBA" id="ARBA00022992"/>
    </source>
</evidence>
<dbReference type="PROSITE" id="PS50042">
    <property type="entry name" value="CNMP_BINDING_3"/>
    <property type="match status" value="2"/>
</dbReference>
<keyword evidence="8 13" id="KW-0067">ATP-binding</keyword>
<reference evidence="20" key="1">
    <citation type="submission" date="2013-03" db="EMBL/GenBank/DDBJ databases">
        <authorList>
            <person name="Jeffery W."/>
            <person name="Warren W."/>
            <person name="Wilson R.K."/>
        </authorList>
    </citation>
    <scope>NUCLEOTIDE SEQUENCE</scope>
    <source>
        <strain evidence="20">female</strain>
    </source>
</reference>
<evidence type="ECO:0000256" key="14">
    <source>
        <dbReference type="PROSITE-ProRule" id="PRU10141"/>
    </source>
</evidence>
<evidence type="ECO:0000256" key="10">
    <source>
        <dbReference type="ARBA" id="ARBA00047298"/>
    </source>
</evidence>
<keyword evidence="6 13" id="KW-0547">Nucleotide-binding</keyword>
<keyword evidence="9" id="KW-0142">cGMP-binding</keyword>
<dbReference type="Gene3D" id="2.60.120.10">
    <property type="entry name" value="Jelly Rolls"/>
    <property type="match status" value="2"/>
</dbReference>
<dbReference type="Ensembl" id="ENSAMXT00000030555.1">
    <property type="protein sequence ID" value="ENSAMXP00000044109.1"/>
    <property type="gene ID" value="ENSAMXG00000030283.1"/>
</dbReference>
<dbReference type="InterPro" id="IPR000719">
    <property type="entry name" value="Prot_kinase_dom"/>
</dbReference>
<feature type="region of interest" description="Disordered" evidence="15">
    <location>
        <begin position="580"/>
        <end position="600"/>
    </location>
</feature>
<dbReference type="Proteomes" id="UP000018467">
    <property type="component" value="Unassembled WGS sequence"/>
</dbReference>
<keyword evidence="3" id="KW-0723">Serine/threonine-protein kinase</keyword>
<evidence type="ECO:0000256" key="7">
    <source>
        <dbReference type="ARBA" id="ARBA00022777"/>
    </source>
</evidence>
<keyword evidence="5" id="KW-0808">Transferase</keyword>
<dbReference type="Bgee" id="ENSAMXG00000030283">
    <property type="expression patterns" value="Expressed in testis and 9 other cell types or tissues"/>
</dbReference>
<dbReference type="InterPro" id="IPR008271">
    <property type="entry name" value="Ser/Thr_kinase_AS"/>
</dbReference>
<dbReference type="GO" id="GO:0030553">
    <property type="term" value="F:cGMP binding"/>
    <property type="evidence" value="ECO:0007669"/>
    <property type="project" value="UniProtKB-KW"/>
</dbReference>
<dbReference type="InterPro" id="IPR017441">
    <property type="entry name" value="Protein_kinase_ATP_BS"/>
</dbReference>
<dbReference type="GO" id="GO:0004692">
    <property type="term" value="F:cGMP-dependent protein kinase activity"/>
    <property type="evidence" value="ECO:0007669"/>
    <property type="project" value="UniProtKB-EC"/>
</dbReference>
<feature type="domain" description="Cyclic nucleotide-binding" evidence="17">
    <location>
        <begin position="153"/>
        <end position="274"/>
    </location>
</feature>
<dbReference type="AlphaFoldDB" id="A0A3B1JRY4"/>
<evidence type="ECO:0000256" key="4">
    <source>
        <dbReference type="ARBA" id="ARBA00022535"/>
    </source>
</evidence>
<dbReference type="InterPro" id="IPR000595">
    <property type="entry name" value="cNMP-bd_dom"/>
</dbReference>
<dbReference type="PROSITE" id="PS50011">
    <property type="entry name" value="PROTEIN_KINASE_DOM"/>
    <property type="match status" value="1"/>
</dbReference>
<dbReference type="SUPFAM" id="SSF56112">
    <property type="entry name" value="Protein kinase-like (PK-like)"/>
    <property type="match status" value="1"/>
</dbReference>
<dbReference type="EC" id="2.7.11.12" evidence="2"/>
<dbReference type="PIRSF" id="PIRSF000559">
    <property type="entry name" value="cGMP-dep_kinase"/>
    <property type="match status" value="1"/>
</dbReference>
<dbReference type="PANTHER" id="PTHR24353">
    <property type="entry name" value="CYCLIC NUCLEOTIDE-DEPENDENT PROTEIN KINASE"/>
    <property type="match status" value="1"/>
</dbReference>
<dbReference type="InterPro" id="IPR014710">
    <property type="entry name" value="RmlC-like_jellyroll"/>
</dbReference>
<evidence type="ECO:0000256" key="1">
    <source>
        <dbReference type="ARBA" id="ARBA00006352"/>
    </source>
</evidence>
<evidence type="ECO:0000256" key="5">
    <source>
        <dbReference type="ARBA" id="ARBA00022679"/>
    </source>
</evidence>
<dbReference type="PROSITE" id="PS00108">
    <property type="entry name" value="PROTEIN_KINASE_ST"/>
    <property type="match status" value="1"/>
</dbReference>
<comment type="catalytic activity">
    <reaction evidence="10">
        <text>L-threonyl-[protein] + ATP = O-phospho-L-threonyl-[protein] + ADP + H(+)</text>
        <dbReference type="Rhea" id="RHEA:46608"/>
        <dbReference type="Rhea" id="RHEA-COMP:11060"/>
        <dbReference type="Rhea" id="RHEA-COMP:11605"/>
        <dbReference type="ChEBI" id="CHEBI:15378"/>
        <dbReference type="ChEBI" id="CHEBI:30013"/>
        <dbReference type="ChEBI" id="CHEBI:30616"/>
        <dbReference type="ChEBI" id="CHEBI:61977"/>
        <dbReference type="ChEBI" id="CHEBI:456216"/>
        <dbReference type="EC" id="2.7.11.12"/>
    </reaction>
</comment>
<dbReference type="GO" id="GO:0005524">
    <property type="term" value="F:ATP binding"/>
    <property type="evidence" value="ECO:0007669"/>
    <property type="project" value="UniProtKB-UniRule"/>
</dbReference>